<evidence type="ECO:0000313" key="1">
    <source>
        <dbReference type="EMBL" id="KGX05321.1"/>
    </source>
</evidence>
<sequence>MTYQLTRESLIESLADETTTLCIHGAWGAGKTHLWRELERNALPDRWKGRVAYASVFGANSLAEIKQRACLSAAESYVNRPLTTPTIVQELRNRYPARMEAVGRYITRLTTRLGEEWTSLMRLFGRTGPLAEANAPYLARVMTSLVTDGFFNQRLVVLDDIERLGKDLSIDALIGWVDYLTQSRQCKVLLILNEDAIQAEDQRAAWSRYREKVVDRDVALTVTPADAVRLASDGLILTDIEGVVRDAEVLQLTNIRVIKRALAILERLDAKFDIANRGLERAAASSIVMLTAAHYNAIPDGPDITYILGRGEFAAFVEAQNGGDEQQRQWAALLSRYHWSHVDDFDRAVVKLLDTGLIDSELFESHFTSWEQDLRIEGARSRLRAAGDVVHRNFSRTDQEALDALVGLLSDVSLYGLADILTVLALLHALGHEPQAAEFRSRWLERLRRGDIRMSEDGFESSIQSIGNLDEELISKTREILKSRAELPGLSEVLMLIRRDRGWSERDIAVLRAATIDDYVAMLTTLTNEDLHDVLQQCLQWVPNPPEGTRESMERFVQACRIVASRSATNRYALKNLFGRYHVGHLLDEAPNGNGDGAV</sequence>
<dbReference type="EMBL" id="JQIM01000010">
    <property type="protein sequence ID" value="KGX05321.1"/>
    <property type="molecule type" value="Genomic_DNA"/>
</dbReference>
<accession>A0AA40J7G5</accession>
<dbReference type="AlphaFoldDB" id="A0AA40J7G5"/>
<dbReference type="InterPro" id="IPR027417">
    <property type="entry name" value="P-loop_NTPase"/>
</dbReference>
<comment type="caution">
    <text evidence="1">The sequence shown here is derived from an EMBL/GenBank/DDBJ whole genome shotgun (WGS) entry which is preliminary data.</text>
</comment>
<dbReference type="Gene3D" id="3.40.50.300">
    <property type="entry name" value="P-loop containing nucleotide triphosphate hydrolases"/>
    <property type="match status" value="1"/>
</dbReference>
<dbReference type="Proteomes" id="UP000030475">
    <property type="component" value="Unassembled WGS sequence"/>
</dbReference>
<proteinExistence type="predicted"/>
<gene>
    <name evidence="1" type="ORF">Y036_2889</name>
</gene>
<reference evidence="1 2" key="1">
    <citation type="submission" date="2014-08" db="EMBL/GenBank/DDBJ databases">
        <authorList>
            <person name="Bunnell A."/>
            <person name="Chain P.S."/>
            <person name="Chertkov O."/>
            <person name="Currie B.J."/>
            <person name="Daligault H.E."/>
            <person name="Davenport K.W."/>
            <person name="Davis C."/>
            <person name="Gleasner C.D."/>
            <person name="Johnson S.L."/>
            <person name="Kaestli M."/>
            <person name="Koren S."/>
            <person name="Kunde Y.A."/>
            <person name="Mayo M."/>
            <person name="McMurry K.K."/>
            <person name="Price E.P."/>
            <person name="Reitenga K.G."/>
            <person name="Robison R."/>
            <person name="Rosovitz M.J."/>
            <person name="Sarovich D.S."/>
            <person name="Teshima H."/>
        </authorList>
    </citation>
    <scope>NUCLEOTIDE SEQUENCE [LARGE SCALE GENOMIC DNA]</scope>
    <source>
        <strain evidence="1 2">MSHR44</strain>
    </source>
</reference>
<dbReference type="SUPFAM" id="SSF52540">
    <property type="entry name" value="P-loop containing nucleoside triphosphate hydrolases"/>
    <property type="match status" value="1"/>
</dbReference>
<organism evidence="1 2">
    <name type="scientific">Burkholderia pseudomallei</name>
    <name type="common">Pseudomonas pseudomallei</name>
    <dbReference type="NCBI Taxonomy" id="28450"/>
    <lineage>
        <taxon>Bacteria</taxon>
        <taxon>Pseudomonadati</taxon>
        <taxon>Pseudomonadota</taxon>
        <taxon>Betaproteobacteria</taxon>
        <taxon>Burkholderiales</taxon>
        <taxon>Burkholderiaceae</taxon>
        <taxon>Burkholderia</taxon>
        <taxon>pseudomallei group</taxon>
    </lineage>
</organism>
<protein>
    <submittedName>
        <fullName evidence="1">KAP family P-loop domain protein</fullName>
    </submittedName>
</protein>
<name>A0AA40J7G5_BURPE</name>
<dbReference type="RefSeq" id="WP_155033591.1">
    <property type="nucleotide sequence ID" value="NZ_KN323088.1"/>
</dbReference>
<evidence type="ECO:0000313" key="2">
    <source>
        <dbReference type="Proteomes" id="UP000030475"/>
    </source>
</evidence>